<proteinExistence type="predicted"/>
<evidence type="ECO:0000256" key="2">
    <source>
        <dbReference type="ARBA" id="ARBA00023277"/>
    </source>
</evidence>
<dbReference type="GO" id="GO:0000272">
    <property type="term" value="P:polysaccharide catabolic process"/>
    <property type="evidence" value="ECO:0007669"/>
    <property type="project" value="UniProtKB-KW"/>
</dbReference>
<dbReference type="EMBL" id="MU863680">
    <property type="protein sequence ID" value="KAK4097262.1"/>
    <property type="molecule type" value="Genomic_DNA"/>
</dbReference>
<gene>
    <name evidence="7" type="ORF">N658DRAFT_489366</name>
</gene>
<comment type="caution">
    <text evidence="7">The sequence shown here is derived from an EMBL/GenBank/DDBJ whole genome shotgun (WGS) entry which is preliminary data.</text>
</comment>
<evidence type="ECO:0000259" key="6">
    <source>
        <dbReference type="PROSITE" id="PS51164"/>
    </source>
</evidence>
<keyword evidence="2" id="KW-0119">Carbohydrate metabolism</keyword>
<feature type="region of interest" description="Disordered" evidence="4">
    <location>
        <begin position="61"/>
        <end position="113"/>
    </location>
</feature>
<protein>
    <submittedName>
        <fullName evidence="7">Carbohydrate-binding module family 1 protein</fullName>
    </submittedName>
</protein>
<evidence type="ECO:0000313" key="7">
    <source>
        <dbReference type="EMBL" id="KAK4097262.1"/>
    </source>
</evidence>
<dbReference type="Pfam" id="PF00734">
    <property type="entry name" value="CBM_1"/>
    <property type="match status" value="1"/>
</dbReference>
<evidence type="ECO:0000313" key="8">
    <source>
        <dbReference type="Proteomes" id="UP001305647"/>
    </source>
</evidence>
<keyword evidence="1 5" id="KW-0732">Signal</keyword>
<feature type="signal peptide" evidence="5">
    <location>
        <begin position="1"/>
        <end position="20"/>
    </location>
</feature>
<evidence type="ECO:0000256" key="4">
    <source>
        <dbReference type="SAM" id="MobiDB-lite"/>
    </source>
</evidence>
<dbReference type="GO" id="GO:0005576">
    <property type="term" value="C:extracellular region"/>
    <property type="evidence" value="ECO:0007669"/>
    <property type="project" value="InterPro"/>
</dbReference>
<sequence length="276" mass="29055">MRPHASLPLFAAAATAQATAGPYGQCGGIGYSGPSACGSGYGCTTYNPYYAQCYPGVVNTPTSTPSSTSSLPPTTSTTRTSSSSTTTYIQDTASPLTTTRTSTTTTTTTTGSIATPTTLEPGWYWIRAVASPYYRSYLQAAPTPAPTTSPSTPGGPNALISNPSRAGQFNVISGQLVWHRFGGQQPMYMHVEDPADRTQRKLRTWFAASPNAHGTFGFQGDTLTWSVADISRPNAAAWLVCAGDELFVNTGPFLYQTPAGCFDHTIHSYGGSKADV</sequence>
<evidence type="ECO:0000256" key="1">
    <source>
        <dbReference type="ARBA" id="ARBA00022729"/>
    </source>
</evidence>
<dbReference type="AlphaFoldDB" id="A0AAN6PSQ8"/>
<keyword evidence="8" id="KW-1185">Reference proteome</keyword>
<reference evidence="7" key="1">
    <citation type="journal article" date="2023" name="Mol. Phylogenet. Evol.">
        <title>Genome-scale phylogeny and comparative genomics of the fungal order Sordariales.</title>
        <authorList>
            <person name="Hensen N."/>
            <person name="Bonometti L."/>
            <person name="Westerberg I."/>
            <person name="Brannstrom I.O."/>
            <person name="Guillou S."/>
            <person name="Cros-Aarteil S."/>
            <person name="Calhoun S."/>
            <person name="Haridas S."/>
            <person name="Kuo A."/>
            <person name="Mondo S."/>
            <person name="Pangilinan J."/>
            <person name="Riley R."/>
            <person name="LaButti K."/>
            <person name="Andreopoulos B."/>
            <person name="Lipzen A."/>
            <person name="Chen C."/>
            <person name="Yan M."/>
            <person name="Daum C."/>
            <person name="Ng V."/>
            <person name="Clum A."/>
            <person name="Steindorff A."/>
            <person name="Ohm R.A."/>
            <person name="Martin F."/>
            <person name="Silar P."/>
            <person name="Natvig D.O."/>
            <person name="Lalanne C."/>
            <person name="Gautier V."/>
            <person name="Ament-Velasquez S.L."/>
            <person name="Kruys A."/>
            <person name="Hutchinson M.I."/>
            <person name="Powell A.J."/>
            <person name="Barry K."/>
            <person name="Miller A.N."/>
            <person name="Grigoriev I.V."/>
            <person name="Debuchy R."/>
            <person name="Gladieux P."/>
            <person name="Hiltunen Thoren M."/>
            <person name="Johannesson H."/>
        </authorList>
    </citation>
    <scope>NUCLEOTIDE SEQUENCE</scope>
    <source>
        <strain evidence="7">CBS 757.83</strain>
    </source>
</reference>
<name>A0AAN6PSQ8_9PEZI</name>
<reference evidence="7" key="2">
    <citation type="submission" date="2023-05" db="EMBL/GenBank/DDBJ databases">
        <authorList>
            <consortium name="Lawrence Berkeley National Laboratory"/>
            <person name="Steindorff A."/>
            <person name="Hensen N."/>
            <person name="Bonometti L."/>
            <person name="Westerberg I."/>
            <person name="Brannstrom I.O."/>
            <person name="Guillou S."/>
            <person name="Cros-Aarteil S."/>
            <person name="Calhoun S."/>
            <person name="Haridas S."/>
            <person name="Kuo A."/>
            <person name="Mondo S."/>
            <person name="Pangilinan J."/>
            <person name="Riley R."/>
            <person name="Labutti K."/>
            <person name="Andreopoulos B."/>
            <person name="Lipzen A."/>
            <person name="Chen C."/>
            <person name="Yanf M."/>
            <person name="Daum C."/>
            <person name="Ng V."/>
            <person name="Clum A."/>
            <person name="Ohm R."/>
            <person name="Martin F."/>
            <person name="Silar P."/>
            <person name="Natvig D."/>
            <person name="Lalanne C."/>
            <person name="Gautier V."/>
            <person name="Ament-Velasquez S.L."/>
            <person name="Kruys A."/>
            <person name="Hutchinson M.I."/>
            <person name="Powell A.J."/>
            <person name="Barry K."/>
            <person name="Miller A.N."/>
            <person name="Grigoriev I.V."/>
            <person name="Debuchy R."/>
            <person name="Gladieux P."/>
            <person name="Thoren M.H."/>
            <person name="Johannesson H."/>
        </authorList>
    </citation>
    <scope>NUCLEOTIDE SEQUENCE</scope>
    <source>
        <strain evidence="7">CBS 757.83</strain>
    </source>
</reference>
<accession>A0AAN6PSQ8</accession>
<dbReference type="SMART" id="SM00236">
    <property type="entry name" value="fCBD"/>
    <property type="match status" value="1"/>
</dbReference>
<dbReference type="PROSITE" id="PS00562">
    <property type="entry name" value="CBM1_1"/>
    <property type="match status" value="1"/>
</dbReference>
<feature type="domain" description="CBM1" evidence="6">
    <location>
        <begin position="18"/>
        <end position="54"/>
    </location>
</feature>
<dbReference type="SUPFAM" id="SSF57180">
    <property type="entry name" value="Cellulose-binding domain"/>
    <property type="match status" value="1"/>
</dbReference>
<organism evidence="7 8">
    <name type="scientific">Parathielavia hyrcaniae</name>
    <dbReference type="NCBI Taxonomy" id="113614"/>
    <lineage>
        <taxon>Eukaryota</taxon>
        <taxon>Fungi</taxon>
        <taxon>Dikarya</taxon>
        <taxon>Ascomycota</taxon>
        <taxon>Pezizomycotina</taxon>
        <taxon>Sordariomycetes</taxon>
        <taxon>Sordariomycetidae</taxon>
        <taxon>Sordariales</taxon>
        <taxon>Chaetomiaceae</taxon>
        <taxon>Parathielavia</taxon>
    </lineage>
</organism>
<dbReference type="Proteomes" id="UP001305647">
    <property type="component" value="Unassembled WGS sequence"/>
</dbReference>
<dbReference type="PROSITE" id="PS51164">
    <property type="entry name" value="CBM1_2"/>
    <property type="match status" value="1"/>
</dbReference>
<dbReference type="InterPro" id="IPR035971">
    <property type="entry name" value="CBD_sf"/>
</dbReference>
<dbReference type="InterPro" id="IPR000254">
    <property type="entry name" value="CBD"/>
</dbReference>
<evidence type="ECO:0000256" key="3">
    <source>
        <dbReference type="ARBA" id="ARBA00023326"/>
    </source>
</evidence>
<evidence type="ECO:0000256" key="5">
    <source>
        <dbReference type="SAM" id="SignalP"/>
    </source>
</evidence>
<dbReference type="GO" id="GO:0030248">
    <property type="term" value="F:cellulose binding"/>
    <property type="evidence" value="ECO:0007669"/>
    <property type="project" value="InterPro"/>
</dbReference>
<feature type="chain" id="PRO_5042810375" evidence="5">
    <location>
        <begin position="21"/>
        <end position="276"/>
    </location>
</feature>
<keyword evidence="3" id="KW-0624">Polysaccharide degradation</keyword>